<evidence type="ECO:0000313" key="1">
    <source>
        <dbReference type="EMBL" id="PHQ33890.1"/>
    </source>
</evidence>
<organism evidence="1 2">
    <name type="scientific">Rhodopirellula bahusiensis</name>
    <dbReference type="NCBI Taxonomy" id="2014065"/>
    <lineage>
        <taxon>Bacteria</taxon>
        <taxon>Pseudomonadati</taxon>
        <taxon>Planctomycetota</taxon>
        <taxon>Planctomycetia</taxon>
        <taxon>Pirellulales</taxon>
        <taxon>Pirellulaceae</taxon>
        <taxon>Rhodopirellula</taxon>
    </lineage>
</organism>
<reference evidence="1 2" key="1">
    <citation type="submission" date="2017-06" db="EMBL/GenBank/DDBJ databases">
        <title>Description of Rhodopirellula bahusiensis sp. nov.</title>
        <authorList>
            <person name="Kizina J."/>
            <person name="Harder J."/>
        </authorList>
    </citation>
    <scope>NUCLEOTIDE SEQUENCE [LARGE SCALE GENOMIC DNA]</scope>
    <source>
        <strain evidence="1 2">SWK21</strain>
    </source>
</reference>
<name>A0A2G1W4Y5_9BACT</name>
<gene>
    <name evidence="1" type="ORF">CEE69_18465</name>
</gene>
<dbReference type="AlphaFoldDB" id="A0A2G1W4Y5"/>
<comment type="caution">
    <text evidence="1">The sequence shown here is derived from an EMBL/GenBank/DDBJ whole genome shotgun (WGS) entry which is preliminary data.</text>
</comment>
<evidence type="ECO:0000313" key="2">
    <source>
        <dbReference type="Proteomes" id="UP000225740"/>
    </source>
</evidence>
<dbReference type="Proteomes" id="UP000225740">
    <property type="component" value="Unassembled WGS sequence"/>
</dbReference>
<accession>A0A2G1W4Y5</accession>
<sequence length="78" mass="8701">MDVPINEQLTFQICDRAGQWCDKSLTSEPLIGEKPGCSLWHQDCNSEAGSPLRAIKRCYPSVGIAFENEELMSCAMFC</sequence>
<keyword evidence="2" id="KW-1185">Reference proteome</keyword>
<protein>
    <submittedName>
        <fullName evidence="1">Uncharacterized protein</fullName>
    </submittedName>
</protein>
<proteinExistence type="predicted"/>
<dbReference type="EMBL" id="NIZW01000014">
    <property type="protein sequence ID" value="PHQ33890.1"/>
    <property type="molecule type" value="Genomic_DNA"/>
</dbReference>